<protein>
    <recommendedName>
        <fullName evidence="3">Nudix hydrolase domain-containing protein</fullName>
    </recommendedName>
</protein>
<dbReference type="SUPFAM" id="SSF55811">
    <property type="entry name" value="Nudix"/>
    <property type="match status" value="1"/>
</dbReference>
<dbReference type="RefSeq" id="WP_217906996.1">
    <property type="nucleotide sequence ID" value="NZ_CP040089.1"/>
</dbReference>
<keyword evidence="2" id="KW-1185">Reference proteome</keyword>
<dbReference type="KEGG" id="ncon:LC1Nh_0597"/>
<evidence type="ECO:0000313" key="1">
    <source>
        <dbReference type="EMBL" id="QGA80491.1"/>
    </source>
</evidence>
<dbReference type="AlphaFoldDB" id="A0A5Q0UGI6"/>
<evidence type="ECO:0000313" key="2">
    <source>
        <dbReference type="Proteomes" id="UP000377803"/>
    </source>
</evidence>
<dbReference type="Proteomes" id="UP000377803">
    <property type="component" value="Chromosome"/>
</dbReference>
<dbReference type="GeneID" id="42364982"/>
<dbReference type="InterPro" id="IPR015797">
    <property type="entry name" value="NUDIX_hydrolase-like_dom_sf"/>
</dbReference>
<proteinExistence type="predicted"/>
<sequence>MVTEISSGLVVRNKKVLMTQDSKTQKWNFPSADGRSDELSADTAQRAVQTLTECDTQVSRYRDRLKTRFDQDEKEVTWQPYSIEIEGTPEHGEWVPVDQLESKDLVQPLEEMKDKLSDRL</sequence>
<accession>A0A5Q0UGI6</accession>
<dbReference type="EMBL" id="CP040089">
    <property type="protein sequence ID" value="QGA80491.1"/>
    <property type="molecule type" value="Genomic_DNA"/>
</dbReference>
<dbReference type="Gene3D" id="3.90.79.10">
    <property type="entry name" value="Nucleoside Triphosphate Pyrophosphohydrolase"/>
    <property type="match status" value="1"/>
</dbReference>
<reference evidence="2" key="1">
    <citation type="submission" date="2019-05" db="EMBL/GenBank/DDBJ databases">
        <title>Candidatus Nanohalobium constans, a novel model system to study the DPANN nano-sized archaea: genomic and physiological characterization of a nanoarchaeon co-cultured with its chitinotrophic host.</title>
        <authorList>
            <person name="La Cono V."/>
            <person name="Arcadi E."/>
            <person name="Crisafi F."/>
            <person name="Denaro R."/>
            <person name="La Spada G."/>
            <person name="Messina E."/>
            <person name="Smedile F."/>
            <person name="Toshchakov S.V."/>
            <person name="Shevchenko M.A."/>
            <person name="Golyshin P.N."/>
            <person name="Golyshina O.V."/>
            <person name="Ferrer M."/>
            <person name="Rohde M."/>
            <person name="Mushegian A."/>
            <person name="Sorokin D.Y."/>
            <person name="Giuliano L."/>
            <person name="Yakimov M.M."/>
        </authorList>
    </citation>
    <scope>NUCLEOTIDE SEQUENCE [LARGE SCALE GENOMIC DNA]</scope>
    <source>
        <strain evidence="2">LC1Nh</strain>
    </source>
</reference>
<organism evidence="1 2">
    <name type="scientific">Candidatus Nanohalobium constans</name>
    <dbReference type="NCBI Taxonomy" id="2565781"/>
    <lineage>
        <taxon>Archaea</taxon>
        <taxon>Candidatus Nanohalarchaeota</taxon>
        <taxon>Candidatus Nanohalobia</taxon>
        <taxon>Candidatus Nanohalobiales</taxon>
        <taxon>Candidatus Nanohalobiaceae</taxon>
        <taxon>Candidatus Nanohalobium</taxon>
    </lineage>
</organism>
<gene>
    <name evidence="1" type="ORF">LC1Nh_0597</name>
</gene>
<name>A0A5Q0UGI6_9ARCH</name>
<evidence type="ECO:0008006" key="3">
    <source>
        <dbReference type="Google" id="ProtNLM"/>
    </source>
</evidence>